<dbReference type="EMBL" id="KE124802">
    <property type="protein sequence ID" value="EPB78967.1"/>
    <property type="molecule type" value="Genomic_DNA"/>
</dbReference>
<dbReference type="AlphaFoldDB" id="A0A0D6MCI4"/>
<dbReference type="Proteomes" id="UP000054495">
    <property type="component" value="Unassembled WGS sequence"/>
</dbReference>
<gene>
    <name evidence="1" type="ORF">ANCCEY_01922</name>
</gene>
<name>A0A0D6MCI4_9BILA</name>
<organism evidence="1 2">
    <name type="scientific">Ancylostoma ceylanicum</name>
    <dbReference type="NCBI Taxonomy" id="53326"/>
    <lineage>
        <taxon>Eukaryota</taxon>
        <taxon>Metazoa</taxon>
        <taxon>Ecdysozoa</taxon>
        <taxon>Nematoda</taxon>
        <taxon>Chromadorea</taxon>
        <taxon>Rhabditida</taxon>
        <taxon>Rhabditina</taxon>
        <taxon>Rhabditomorpha</taxon>
        <taxon>Strongyloidea</taxon>
        <taxon>Ancylostomatidae</taxon>
        <taxon>Ancylostomatinae</taxon>
        <taxon>Ancylostoma</taxon>
    </lineage>
</organism>
<protein>
    <submittedName>
        <fullName evidence="1">Uncharacterized protein</fullName>
    </submittedName>
</protein>
<sequence length="928" mass="103321">MFLQRKDMIRLVGKNSLDQLHSYPYLSRCRHNSPRVAAMTQPPEYAAAAAALRSTPAQMAAAITIDLVVASQLGEKHVLQLQIFRDKAALILDVAIKNVPSICQIGALLERSADKLVLCKLQSVSDVKRLNRLALTCAASMSRAVKIKGGGHPCILNVTHSASQSPGRKHYWNVKLMDVTFDVGPPHNDHREANFLRMIDRKAPLLYEADVVNQAIRRYETCWLPMQDCEKLCGKVIDHKLLSSDEIQKRYESSVRAWDTYCSPEPYDFLASPAASPSYKSICGYDIAAAVQRQRNFNYQMSMNDAMLTVLTCQPIKQAIMQALTGQLAIRAGGGWGPILVWKGNLCENWSPRDLISLPHYTSTKFLTEAVKRYIQFLLLKQTYSDQFLTPCYDFDIVWHTHQVHPHSYLRDCTAIFGSLLKHDDTVNDRTKGSKLLKGEALTKKLWATHFEEPFWRRGCMFRGHNAPAFLGFETQDLSNIAYGDVHVPSIALKDIPVQREQLRLKLSYGNKKVTTFNADLSQKQVTKSGFSLVWQPTDASTSASIVKFPFERRAAKDLLVELEVFDKMFLQRKDMIRLVGKVSLDQLLPPTNSKSAHNVADVSLRSKDTDPEMSARVSITTSVTLNRELQLIAGEFMEHQVQSDSHLSYLCQCAALNRGGLTPTTTVHIATHSVVDTRDGAKYTVQVVHSAALLLSMILVYGREQRLLAMAHLIGADSLPSRDQLDSNLQFLPHLSNADERAFVIVNRDGDYAIVKGRWTGFSRKQPATKGQKAKPGSAGRLLVDAFNLLKNTVQKIEVPSPEGSTLFVIGDAQARLPGKRIECRSTNTAEQIASVFCVSTLFVLCNPDKYLTLFLVHRRKWAWPNSKSSPTQLQISGLELAPLMMAMCGPSGCDGAACGACGACGACVRFIPINDFYVCFASINNH</sequence>
<dbReference type="InterPro" id="IPR009836">
    <property type="entry name" value="GRDP-like"/>
</dbReference>
<proteinExistence type="predicted"/>
<dbReference type="Pfam" id="PF07173">
    <property type="entry name" value="GRDP-like"/>
    <property type="match status" value="2"/>
</dbReference>
<evidence type="ECO:0000313" key="2">
    <source>
        <dbReference type="Proteomes" id="UP000054495"/>
    </source>
</evidence>
<keyword evidence="2" id="KW-1185">Reference proteome</keyword>
<evidence type="ECO:0000313" key="1">
    <source>
        <dbReference type="EMBL" id="EPB78967.1"/>
    </source>
</evidence>
<accession>A0A0D6MCI4</accession>
<dbReference type="PANTHER" id="PTHR34365">
    <property type="entry name" value="ENOLASE (DUF1399)"/>
    <property type="match status" value="1"/>
</dbReference>
<reference evidence="1 2" key="1">
    <citation type="submission" date="2013-05" db="EMBL/GenBank/DDBJ databases">
        <title>Draft genome of the parasitic nematode Anyclostoma ceylanicum.</title>
        <authorList>
            <person name="Mitreva M."/>
        </authorList>
    </citation>
    <scope>NUCLEOTIDE SEQUENCE [LARGE SCALE GENOMIC DNA]</scope>
</reference>
<dbReference type="PANTHER" id="PTHR34365:SF7">
    <property type="entry name" value="GLYCINE-RICH DOMAIN-CONTAINING PROTEIN 1"/>
    <property type="match status" value="1"/>
</dbReference>